<comment type="subcellular location">
    <subcellularLocation>
        <location evidence="1">Cell envelope</location>
    </subcellularLocation>
</comment>
<dbReference type="STRING" id="1216970.GCA_001570985_02265"/>
<evidence type="ECO:0000313" key="6">
    <source>
        <dbReference type="Proteomes" id="UP000290408"/>
    </source>
</evidence>
<dbReference type="PROSITE" id="PS51257">
    <property type="entry name" value="PROKAR_LIPOPROTEIN"/>
    <property type="match status" value="1"/>
</dbReference>
<dbReference type="Gene3D" id="2.50.20.20">
    <property type="match status" value="1"/>
</dbReference>
<accession>A0A4P6MT51</accession>
<protein>
    <submittedName>
        <fullName evidence="5">LppX_LprAFG lipoprotein</fullName>
    </submittedName>
</protein>
<dbReference type="AlphaFoldDB" id="A0A4P6MT51"/>
<evidence type="ECO:0000256" key="1">
    <source>
        <dbReference type="ARBA" id="ARBA00004196"/>
    </source>
</evidence>
<organism evidence="5 6">
    <name type="scientific">Janibacter limosus</name>
    <dbReference type="NCBI Taxonomy" id="53458"/>
    <lineage>
        <taxon>Bacteria</taxon>
        <taxon>Bacillati</taxon>
        <taxon>Actinomycetota</taxon>
        <taxon>Actinomycetes</taxon>
        <taxon>Micrococcales</taxon>
        <taxon>Intrasporangiaceae</taxon>
        <taxon>Janibacter</taxon>
    </lineage>
</organism>
<dbReference type="RefSeq" id="WP_130628130.1">
    <property type="nucleotide sequence ID" value="NZ_CP036164.1"/>
</dbReference>
<evidence type="ECO:0000256" key="4">
    <source>
        <dbReference type="SAM" id="SignalP"/>
    </source>
</evidence>
<feature type="signal peptide" evidence="4">
    <location>
        <begin position="1"/>
        <end position="28"/>
    </location>
</feature>
<dbReference type="OrthoDB" id="5143207at2"/>
<evidence type="ECO:0000313" key="5">
    <source>
        <dbReference type="EMBL" id="QBF44877.1"/>
    </source>
</evidence>
<comment type="similarity">
    <text evidence="2">Belongs to the LppX/LprAFG lipoprotein family.</text>
</comment>
<dbReference type="InterPro" id="IPR029046">
    <property type="entry name" value="LolA/LolB/LppX"/>
</dbReference>
<dbReference type="GO" id="GO:0030313">
    <property type="term" value="C:cell envelope"/>
    <property type="evidence" value="ECO:0007669"/>
    <property type="project" value="UniProtKB-SubCell"/>
</dbReference>
<keyword evidence="6" id="KW-1185">Reference proteome</keyword>
<dbReference type="Pfam" id="PF07161">
    <property type="entry name" value="LppX_LprAFG"/>
    <property type="match status" value="1"/>
</dbReference>
<dbReference type="Proteomes" id="UP000290408">
    <property type="component" value="Chromosome"/>
</dbReference>
<evidence type="ECO:0000256" key="2">
    <source>
        <dbReference type="ARBA" id="ARBA00009194"/>
    </source>
</evidence>
<keyword evidence="5" id="KW-0449">Lipoprotein</keyword>
<reference evidence="5 6" key="1">
    <citation type="submission" date="2019-02" db="EMBL/GenBank/DDBJ databases">
        <title>Genomic data mining of an Antarctic deep-sea actinobacterium, Janibacterlimosus P3-3-X1.</title>
        <authorList>
            <person name="Liao L."/>
            <person name="Chen B."/>
        </authorList>
    </citation>
    <scope>NUCLEOTIDE SEQUENCE [LARGE SCALE GENOMIC DNA]</scope>
    <source>
        <strain evidence="5 6">P3-3-X1</strain>
    </source>
</reference>
<dbReference type="KEGG" id="jli:EXU32_00445"/>
<sequence>MRRRPLLAAVPLVLTLGLAAGCSGSGDATPPKQALETARTTFVDAGTVGFDLKQSALPKGRNGVSAAQGSGVIDKTTPKFQGQVTGVIDGNSAGVEIIAIDTKTWMSFFTKDFNPVDMKDLGAPNPAEFFRTGSGVDQVIAHTTDPVVGERTRSGDTVLQEYTGKLPKADITRLFGLGEGGDTFDVTYAIEPESGELRTVKISGDFYKEAPTTFTLKLKDYGKSVTIDKPAT</sequence>
<keyword evidence="3" id="KW-0472">Membrane</keyword>
<keyword evidence="4" id="KW-0732">Signal</keyword>
<keyword evidence="3" id="KW-1003">Cell membrane</keyword>
<dbReference type="InterPro" id="IPR009830">
    <property type="entry name" value="LppX/LprAFG"/>
</dbReference>
<gene>
    <name evidence="5" type="ORF">EXU32_00445</name>
</gene>
<evidence type="ECO:0000256" key="3">
    <source>
        <dbReference type="ARBA" id="ARBA00022475"/>
    </source>
</evidence>
<dbReference type="EMBL" id="CP036164">
    <property type="protein sequence ID" value="QBF44877.1"/>
    <property type="molecule type" value="Genomic_DNA"/>
</dbReference>
<dbReference type="SUPFAM" id="SSF89392">
    <property type="entry name" value="Prokaryotic lipoproteins and lipoprotein localization factors"/>
    <property type="match status" value="1"/>
</dbReference>
<proteinExistence type="inferred from homology"/>
<feature type="chain" id="PRO_5039368158" evidence="4">
    <location>
        <begin position="29"/>
        <end position="232"/>
    </location>
</feature>
<name>A0A4P6MT51_9MICO</name>